<protein>
    <submittedName>
        <fullName evidence="6">Amino acid permease</fullName>
    </submittedName>
</protein>
<dbReference type="Pfam" id="PF13520">
    <property type="entry name" value="AA_permease_2"/>
    <property type="match status" value="1"/>
</dbReference>
<reference evidence="6 7" key="1">
    <citation type="submission" date="2016-11" db="EMBL/GenBank/DDBJ databases">
        <title>Draft Genome Sequences of Nine Cyanobacterial Strains from Diverse Habitats.</title>
        <authorList>
            <person name="Zhu T."/>
            <person name="Hou S."/>
            <person name="Lu X."/>
            <person name="Hess W.R."/>
        </authorList>
    </citation>
    <scope>NUCLEOTIDE SEQUENCE [LARGE SCALE GENOMIC DNA]</scope>
    <source>
        <strain evidence="6 7">IAM M-71</strain>
    </source>
</reference>
<feature type="transmembrane region" description="Helical" evidence="5">
    <location>
        <begin position="402"/>
        <end position="421"/>
    </location>
</feature>
<dbReference type="PANTHER" id="PTHR11785">
    <property type="entry name" value="AMINO ACID TRANSPORTER"/>
    <property type="match status" value="1"/>
</dbReference>
<feature type="transmembrane region" description="Helical" evidence="5">
    <location>
        <begin position="25"/>
        <end position="45"/>
    </location>
</feature>
<dbReference type="Proteomes" id="UP000185860">
    <property type="component" value="Unassembled WGS sequence"/>
</dbReference>
<dbReference type="EMBL" id="MRCE01000001">
    <property type="protein sequence ID" value="OKH41030.1"/>
    <property type="molecule type" value="Genomic_DNA"/>
</dbReference>
<dbReference type="GO" id="GO:0015179">
    <property type="term" value="F:L-amino acid transmembrane transporter activity"/>
    <property type="evidence" value="ECO:0007669"/>
    <property type="project" value="TreeGrafter"/>
</dbReference>
<evidence type="ECO:0000313" key="6">
    <source>
        <dbReference type="EMBL" id="OKH41030.1"/>
    </source>
</evidence>
<feature type="transmembrane region" description="Helical" evidence="5">
    <location>
        <begin position="60"/>
        <end position="83"/>
    </location>
</feature>
<dbReference type="OrthoDB" id="3181223at2"/>
<gene>
    <name evidence="6" type="ORF">NIES2119_01635</name>
</gene>
<keyword evidence="3 5" id="KW-1133">Transmembrane helix</keyword>
<dbReference type="PANTHER" id="PTHR11785:SF512">
    <property type="entry name" value="SOBREMESA, ISOFORM B"/>
    <property type="match status" value="1"/>
</dbReference>
<dbReference type="STRING" id="454136.NIES2119_01635"/>
<name>A0A1U7IU34_9CYAN</name>
<dbReference type="AlphaFoldDB" id="A0A1U7IU34"/>
<proteinExistence type="predicted"/>
<feature type="transmembrane region" description="Helical" evidence="5">
    <location>
        <begin position="206"/>
        <end position="222"/>
    </location>
</feature>
<accession>A0A1U7IU34</accession>
<dbReference type="RefSeq" id="WP_073591704.1">
    <property type="nucleotide sequence ID" value="NZ_MRCE01000001.1"/>
</dbReference>
<feature type="transmembrane region" description="Helical" evidence="5">
    <location>
        <begin position="290"/>
        <end position="310"/>
    </location>
</feature>
<comment type="subcellular location">
    <subcellularLocation>
        <location evidence="1">Membrane</location>
        <topology evidence="1">Multi-pass membrane protein</topology>
    </subcellularLocation>
</comment>
<dbReference type="Gene3D" id="1.20.1740.10">
    <property type="entry name" value="Amino acid/polyamine transporter I"/>
    <property type="match status" value="1"/>
</dbReference>
<organism evidence="6 7">
    <name type="scientific">[Phormidium ambiguum] IAM M-71</name>
    <dbReference type="NCBI Taxonomy" id="454136"/>
    <lineage>
        <taxon>Bacteria</taxon>
        <taxon>Bacillati</taxon>
        <taxon>Cyanobacteriota</taxon>
        <taxon>Cyanophyceae</taxon>
        <taxon>Oscillatoriophycideae</taxon>
        <taxon>Aerosakkonematales</taxon>
        <taxon>Aerosakkonemataceae</taxon>
        <taxon>Floridanema</taxon>
    </lineage>
</organism>
<keyword evidence="4 5" id="KW-0472">Membrane</keyword>
<feature type="transmembrane region" description="Helical" evidence="5">
    <location>
        <begin position="174"/>
        <end position="194"/>
    </location>
</feature>
<feature type="transmembrane region" description="Helical" evidence="5">
    <location>
        <begin position="243"/>
        <end position="262"/>
    </location>
</feature>
<evidence type="ECO:0000256" key="2">
    <source>
        <dbReference type="ARBA" id="ARBA00022692"/>
    </source>
</evidence>
<dbReference type="InterPro" id="IPR050598">
    <property type="entry name" value="AminoAcid_Transporter"/>
</dbReference>
<feature type="transmembrane region" description="Helical" evidence="5">
    <location>
        <begin position="340"/>
        <end position="358"/>
    </location>
</feature>
<evidence type="ECO:0000256" key="4">
    <source>
        <dbReference type="ARBA" id="ARBA00023136"/>
    </source>
</evidence>
<evidence type="ECO:0000256" key="3">
    <source>
        <dbReference type="ARBA" id="ARBA00022989"/>
    </source>
</evidence>
<evidence type="ECO:0000256" key="1">
    <source>
        <dbReference type="ARBA" id="ARBA00004141"/>
    </source>
</evidence>
<feature type="transmembrane region" description="Helical" evidence="5">
    <location>
        <begin position="141"/>
        <end position="162"/>
    </location>
</feature>
<sequence>MSRRTDYSFPDQRLVASSSASPKQALAFTDAIALIVGIVIGAGIFETPALVAANAGSPPLIIFLWLIGGAVSFLGALCWAELATTYPHTGGNYYYLRRAFGKNVAFLFAWARMTVIQTGSIVLLAFVFGDYASQLFKLGNYSSSIYAAIAIISLTALNIFGVQQGKKAQNLLTLAKVVGLILVIICGLFFTLPVEEAANLSNKTSGSWGLSMIFVLLTYGGWNEAAYISAELQNVRQNMVRSLLFSIGIITVIYLLINFAYLQGLGITDMANSQAVAADLMRRAIGQPGAIFLSLLIAISTLGAINATIFTGARTNYALGQDFSVFSFLGKWQNKNSTPVNALIVQCAIALFLVLLGTLTRKGFQTMVDYTAPVFWFFFLLTTFSLFILRWREPQTLRPFQVPFYPITPIIFCLICGYLLYSSLAYTGVGSLVGVAMVIVGAPILIRHNRQQV</sequence>
<keyword evidence="2 5" id="KW-0812">Transmembrane</keyword>
<feature type="transmembrane region" description="Helical" evidence="5">
    <location>
        <begin position="104"/>
        <end position="129"/>
    </location>
</feature>
<feature type="transmembrane region" description="Helical" evidence="5">
    <location>
        <begin position="370"/>
        <end position="390"/>
    </location>
</feature>
<dbReference type="GO" id="GO:0016020">
    <property type="term" value="C:membrane"/>
    <property type="evidence" value="ECO:0007669"/>
    <property type="project" value="UniProtKB-SubCell"/>
</dbReference>
<dbReference type="PIRSF" id="PIRSF006060">
    <property type="entry name" value="AA_transporter"/>
    <property type="match status" value="1"/>
</dbReference>
<feature type="transmembrane region" description="Helical" evidence="5">
    <location>
        <begin position="427"/>
        <end position="446"/>
    </location>
</feature>
<evidence type="ECO:0000313" key="7">
    <source>
        <dbReference type="Proteomes" id="UP000185860"/>
    </source>
</evidence>
<evidence type="ECO:0000256" key="5">
    <source>
        <dbReference type="SAM" id="Phobius"/>
    </source>
</evidence>
<dbReference type="InterPro" id="IPR002293">
    <property type="entry name" value="AA/rel_permease1"/>
</dbReference>
<comment type="caution">
    <text evidence="6">The sequence shown here is derived from an EMBL/GenBank/DDBJ whole genome shotgun (WGS) entry which is preliminary data.</text>
</comment>